<comment type="function">
    <text evidence="7">Catalyzes the transfer of a ribosyl phosphate group from 5-phosphoribose 1-diphosphate to orotate, leading to the formation of orotidine monophosphate (OMP).</text>
</comment>
<dbReference type="InterPro" id="IPR006273">
    <property type="entry name" value="Orotate_PRibTrfase_bac"/>
</dbReference>
<feature type="domain" description="Phosphoribosyltransferase" evidence="8">
    <location>
        <begin position="77"/>
        <end position="184"/>
    </location>
</feature>
<protein>
    <recommendedName>
        <fullName evidence="2 7">Orotate phosphoribosyltransferase</fullName>
        <shortName evidence="7">OPRT</shortName>
        <shortName evidence="7">OPRTase</shortName>
        <ecNumber evidence="2 7">2.4.2.10</ecNumber>
    </recommendedName>
</protein>
<dbReference type="Gene3D" id="3.40.50.2020">
    <property type="match status" value="1"/>
</dbReference>
<dbReference type="HOGENOM" id="CLU_074878_3_0_9"/>
<dbReference type="Proteomes" id="UP000004619">
    <property type="component" value="Unassembled WGS sequence"/>
</dbReference>
<feature type="binding site" description="in other chain" evidence="7">
    <location>
        <begin position="146"/>
        <end position="154"/>
    </location>
    <ligand>
        <name>5-phospho-alpha-D-ribose 1-diphosphate</name>
        <dbReference type="ChEBI" id="CHEBI:58017"/>
        <note>ligand shared between dimeric partners</note>
    </ligand>
</feature>
<dbReference type="eggNOG" id="COG0461">
    <property type="taxonomic scope" value="Bacteria"/>
</dbReference>
<feature type="binding site" evidence="7">
    <location>
        <position position="178"/>
    </location>
    <ligand>
        <name>orotate</name>
        <dbReference type="ChEBI" id="CHEBI:30839"/>
    </ligand>
</feature>
<dbReference type="CDD" id="cd06223">
    <property type="entry name" value="PRTases_typeI"/>
    <property type="match status" value="1"/>
</dbReference>
<dbReference type="PATRIC" id="fig|411483.3.peg.286"/>
<comment type="subunit">
    <text evidence="7">Homodimer.</text>
</comment>
<comment type="catalytic activity">
    <reaction evidence="7">
        <text>orotidine 5'-phosphate + diphosphate = orotate + 5-phospho-alpha-D-ribose 1-diphosphate</text>
        <dbReference type="Rhea" id="RHEA:10380"/>
        <dbReference type="ChEBI" id="CHEBI:30839"/>
        <dbReference type="ChEBI" id="CHEBI:33019"/>
        <dbReference type="ChEBI" id="CHEBI:57538"/>
        <dbReference type="ChEBI" id="CHEBI:58017"/>
        <dbReference type="EC" id="2.4.2.10"/>
    </reaction>
</comment>
<dbReference type="InterPro" id="IPR000836">
    <property type="entry name" value="PRTase_dom"/>
</dbReference>
<evidence type="ECO:0000256" key="2">
    <source>
        <dbReference type="ARBA" id="ARBA00011971"/>
    </source>
</evidence>
<name>C7H235_FAED2</name>
<keyword evidence="10" id="KW-1185">Reference proteome</keyword>
<evidence type="ECO:0000256" key="1">
    <source>
        <dbReference type="ARBA" id="ARBA00004889"/>
    </source>
</evidence>
<comment type="similarity">
    <text evidence="7">Belongs to the purine/pyrimidine phosphoribosyltransferase family. PyrE subfamily.</text>
</comment>
<dbReference type="AlphaFoldDB" id="C7H235"/>
<dbReference type="GO" id="GO:0000287">
    <property type="term" value="F:magnesium ion binding"/>
    <property type="evidence" value="ECO:0007669"/>
    <property type="project" value="UniProtKB-UniRule"/>
</dbReference>
<feature type="binding site" evidence="7">
    <location>
        <position position="150"/>
    </location>
    <ligand>
        <name>orotate</name>
        <dbReference type="ChEBI" id="CHEBI:30839"/>
    </ligand>
</feature>
<evidence type="ECO:0000256" key="4">
    <source>
        <dbReference type="ARBA" id="ARBA00022679"/>
    </source>
</evidence>
<dbReference type="GO" id="GO:0019856">
    <property type="term" value="P:pyrimidine nucleobase biosynthetic process"/>
    <property type="evidence" value="ECO:0007669"/>
    <property type="project" value="InterPro"/>
</dbReference>
<gene>
    <name evidence="7 9" type="primary">pyrE</name>
    <name evidence="9" type="ORF">FAEPRAA2165_00329</name>
</gene>
<organism evidence="9 10">
    <name type="scientific">Faecalibacterium duncaniae (strain DSM 17677 / JCM 31915 / A2-165)</name>
    <name type="common">Faecalibacterium prausnitzii</name>
    <dbReference type="NCBI Taxonomy" id="411483"/>
    <lineage>
        <taxon>Bacteria</taxon>
        <taxon>Bacillati</taxon>
        <taxon>Bacillota</taxon>
        <taxon>Clostridia</taxon>
        <taxon>Eubacteriales</taxon>
        <taxon>Oscillospiraceae</taxon>
        <taxon>Faecalibacterium</taxon>
    </lineage>
</organism>
<evidence type="ECO:0000313" key="9">
    <source>
        <dbReference type="EMBL" id="EEU98011.1"/>
    </source>
</evidence>
<accession>C7H235</accession>
<feature type="binding site" evidence="7">
    <location>
        <position position="124"/>
    </location>
    <ligand>
        <name>5-phospho-alpha-D-ribose 1-diphosphate</name>
        <dbReference type="ChEBI" id="CHEBI:58017"/>
        <note>ligand shared between dimeric partners</note>
    </ligand>
</feature>
<evidence type="ECO:0000259" key="8">
    <source>
        <dbReference type="Pfam" id="PF00156"/>
    </source>
</evidence>
<dbReference type="UniPathway" id="UPA00070">
    <property type="reaction ID" value="UER00119"/>
</dbReference>
<evidence type="ECO:0000313" key="10">
    <source>
        <dbReference type="Proteomes" id="UP000004619"/>
    </source>
</evidence>
<keyword evidence="6 7" id="KW-0665">Pyrimidine biosynthesis</keyword>
<keyword evidence="5 7" id="KW-0460">Magnesium</keyword>
<dbReference type="NCBIfam" id="TIGR01367">
    <property type="entry name" value="pyrE_Therm"/>
    <property type="match status" value="1"/>
</dbReference>
<evidence type="ECO:0000256" key="7">
    <source>
        <dbReference type="HAMAP-Rule" id="MF_01208"/>
    </source>
</evidence>
<comment type="caution">
    <text evidence="7">Lacks conserved residue(s) required for the propagation of feature annotation.</text>
</comment>
<dbReference type="HAMAP" id="MF_01208">
    <property type="entry name" value="PyrE"/>
    <property type="match status" value="1"/>
</dbReference>
<dbReference type="GO" id="GO:0044205">
    <property type="term" value="P:'de novo' UMP biosynthetic process"/>
    <property type="evidence" value="ECO:0007669"/>
    <property type="project" value="UniProtKB-UniRule"/>
</dbReference>
<dbReference type="Pfam" id="PF00156">
    <property type="entry name" value="Pribosyltran"/>
    <property type="match status" value="1"/>
</dbReference>
<dbReference type="EMBL" id="ACOP02000007">
    <property type="protein sequence ID" value="EEU98011.1"/>
    <property type="molecule type" value="Genomic_DNA"/>
</dbReference>
<dbReference type="SUPFAM" id="SSF53271">
    <property type="entry name" value="PRTase-like"/>
    <property type="match status" value="1"/>
</dbReference>
<proteinExistence type="inferred from homology"/>
<evidence type="ECO:0000256" key="5">
    <source>
        <dbReference type="ARBA" id="ARBA00022842"/>
    </source>
</evidence>
<keyword evidence="4 7" id="KW-0808">Transferase</keyword>
<comment type="pathway">
    <text evidence="1 7">Pyrimidine metabolism; UMP biosynthesis via de novo pathway; UMP from orotate: step 1/2.</text>
</comment>
<dbReference type="EC" id="2.4.2.10" evidence="2 7"/>
<dbReference type="GO" id="GO:0004588">
    <property type="term" value="F:orotate phosphoribosyltransferase activity"/>
    <property type="evidence" value="ECO:0007669"/>
    <property type="project" value="UniProtKB-UniRule"/>
</dbReference>
<evidence type="ECO:0000256" key="3">
    <source>
        <dbReference type="ARBA" id="ARBA00022676"/>
    </source>
</evidence>
<sequence>MRIKRKFAHKFAITAKAWYNTVQKIFFIKKRGRTTMSEALEILKSCDAFLEGHFLLSSGRHSSAYCQMAYLQQYPDRCAEVMKAVADQIKKLDVDVIVGPAMGGIVYAYELARQTGKRAIFTERVDNVMTLKRFAIHPGEKCIIAEDVVTTGISSLETKRVIEEAGGICLGITCVVDRTKPEAPSPIPILASALKLDLPNYAPEECPICKEGKLPLVHLGSRKMKQEAKQTL</sequence>
<comment type="caution">
    <text evidence="9">The sequence shown here is derived from an EMBL/GenBank/DDBJ whole genome shotgun (WGS) entry which is preliminary data.</text>
</comment>
<evidence type="ECO:0000256" key="6">
    <source>
        <dbReference type="ARBA" id="ARBA00022975"/>
    </source>
</evidence>
<dbReference type="InterPro" id="IPR029057">
    <property type="entry name" value="PRTase-like"/>
</dbReference>
<comment type="cofactor">
    <cofactor evidence="7">
        <name>Mg(2+)</name>
        <dbReference type="ChEBI" id="CHEBI:18420"/>
    </cofactor>
</comment>
<dbReference type="PANTHER" id="PTHR19278">
    <property type="entry name" value="OROTATE PHOSPHORIBOSYLTRANSFERASE"/>
    <property type="match status" value="1"/>
</dbReference>
<dbReference type="STRING" id="411483.FAEPRAA2165_00329"/>
<dbReference type="InterPro" id="IPR023031">
    <property type="entry name" value="OPRT"/>
</dbReference>
<reference evidence="9" key="1">
    <citation type="submission" date="2009-08" db="EMBL/GenBank/DDBJ databases">
        <authorList>
            <person name="Weinstock G."/>
            <person name="Sodergren E."/>
            <person name="Clifton S."/>
            <person name="Fulton L."/>
            <person name="Fulton B."/>
            <person name="Courtney L."/>
            <person name="Fronick C."/>
            <person name="Harrison M."/>
            <person name="Strong C."/>
            <person name="Farmer C."/>
            <person name="Delahaunty K."/>
            <person name="Markovic C."/>
            <person name="Hall O."/>
            <person name="Minx P."/>
            <person name="Tomlinson C."/>
            <person name="Mitreva M."/>
            <person name="Nelson J."/>
            <person name="Hou S."/>
            <person name="Wollam A."/>
            <person name="Pepin K.H."/>
            <person name="Johnson M."/>
            <person name="Bhonagiri V."/>
            <person name="Nash W.E."/>
            <person name="Warren W."/>
            <person name="Chinwalla A."/>
            <person name="Mardis E.R."/>
            <person name="Wilson R.K."/>
        </authorList>
    </citation>
    <scope>NUCLEOTIDE SEQUENCE [LARGE SCALE GENOMIC DNA]</scope>
    <source>
        <strain evidence="9">A2-165</strain>
    </source>
</reference>
<keyword evidence="3 7" id="KW-0328">Glycosyltransferase</keyword>
<dbReference type="PANTHER" id="PTHR19278:SF9">
    <property type="entry name" value="URIDINE 5'-MONOPHOSPHATE SYNTHASE"/>
    <property type="match status" value="1"/>
</dbReference>